<feature type="domain" description="CS" evidence="8">
    <location>
        <begin position="168"/>
        <end position="257"/>
    </location>
</feature>
<dbReference type="PROSITE" id="PS51203">
    <property type="entry name" value="CS"/>
    <property type="match status" value="1"/>
</dbReference>
<dbReference type="GO" id="GO:0005737">
    <property type="term" value="C:cytoplasm"/>
    <property type="evidence" value="ECO:0007669"/>
    <property type="project" value="UniProtKB-SubCell"/>
</dbReference>
<keyword evidence="4" id="KW-0963">Cytoplasm</keyword>
<evidence type="ECO:0000256" key="1">
    <source>
        <dbReference type="ARBA" id="ARBA00004496"/>
    </source>
</evidence>
<comment type="subcellular location">
    <subcellularLocation>
        <location evidence="1">Cytoplasm</location>
    </subcellularLocation>
</comment>
<dbReference type="GO" id="GO:0051082">
    <property type="term" value="F:unfolded protein binding"/>
    <property type="evidence" value="ECO:0007669"/>
    <property type="project" value="TreeGrafter"/>
</dbReference>
<dbReference type="Pfam" id="PF14050">
    <property type="entry name" value="Nudc_N"/>
    <property type="match status" value="1"/>
</dbReference>
<dbReference type="VEuPathDB" id="ToxoDB:ETH2_1583700"/>
<reference evidence="9" key="1">
    <citation type="submission" date="2013-10" db="EMBL/GenBank/DDBJ databases">
        <title>Genomic analysis of the causative agents of coccidiosis in chickens.</title>
        <authorList>
            <person name="Reid A.J."/>
            <person name="Blake D."/>
            <person name="Billington K."/>
            <person name="Browne H."/>
            <person name="Dunn M."/>
            <person name="Hung S."/>
            <person name="Kawahara F."/>
            <person name="Miranda-Saavedra D."/>
            <person name="Mourier T."/>
            <person name="Nagra H."/>
            <person name="Otto T.D."/>
            <person name="Rawlings N."/>
            <person name="Sanchez A."/>
            <person name="Sanders M."/>
            <person name="Subramaniam C."/>
            <person name="Tay Y."/>
            <person name="Dear P."/>
            <person name="Doerig C."/>
            <person name="Gruber A."/>
            <person name="Parkinson J."/>
            <person name="Shirley M."/>
            <person name="Wan K.L."/>
            <person name="Berriman M."/>
            <person name="Tomley F."/>
            <person name="Pain A."/>
        </authorList>
    </citation>
    <scope>NUCLEOTIDE SEQUENCE [LARGE SCALE GENOMIC DNA]</scope>
    <source>
        <strain evidence="9">Houghton</strain>
    </source>
</reference>
<comment type="similarity">
    <text evidence="2">Belongs to the nudC family.</text>
</comment>
<keyword evidence="5" id="KW-0597">Phosphoprotein</keyword>
<dbReference type="GO" id="GO:0006457">
    <property type="term" value="P:protein folding"/>
    <property type="evidence" value="ECO:0007669"/>
    <property type="project" value="TreeGrafter"/>
</dbReference>
<accession>U6L5I1</accession>
<dbReference type="SUPFAM" id="SSF49764">
    <property type="entry name" value="HSP20-like chaperones"/>
    <property type="match status" value="1"/>
</dbReference>
<protein>
    <recommendedName>
        <fullName evidence="3">Nuclear migration protein nudC</fullName>
    </recommendedName>
    <alternativeName>
        <fullName evidence="6">Nuclear distribution protein C homolog</fullName>
    </alternativeName>
</protein>
<dbReference type="PANTHER" id="PTHR12356:SF3">
    <property type="entry name" value="NUCLEAR MIGRATION PROTEIN NUDC"/>
    <property type="match status" value="1"/>
</dbReference>
<dbReference type="GeneID" id="25255408"/>
<dbReference type="CDD" id="cd06467">
    <property type="entry name" value="p23_NUDC_like"/>
    <property type="match status" value="1"/>
</dbReference>
<dbReference type="Proteomes" id="UP000030747">
    <property type="component" value="Unassembled WGS sequence"/>
</dbReference>
<evidence type="ECO:0000256" key="4">
    <source>
        <dbReference type="ARBA" id="ARBA00022490"/>
    </source>
</evidence>
<feature type="compositionally biased region" description="Basic and acidic residues" evidence="7">
    <location>
        <begin position="71"/>
        <end position="112"/>
    </location>
</feature>
<dbReference type="OrthoDB" id="416217at2759"/>
<dbReference type="Gene3D" id="2.60.40.790">
    <property type="match status" value="1"/>
</dbReference>
<evidence type="ECO:0000313" key="10">
    <source>
        <dbReference type="Proteomes" id="UP000030747"/>
    </source>
</evidence>
<evidence type="ECO:0000256" key="2">
    <source>
        <dbReference type="ARBA" id="ARBA00010513"/>
    </source>
</evidence>
<evidence type="ECO:0000313" key="9">
    <source>
        <dbReference type="EMBL" id="CDJ43040.1"/>
    </source>
</evidence>
<dbReference type="InterPro" id="IPR025934">
    <property type="entry name" value="NudC_N_dom"/>
</dbReference>
<proteinExistence type="inferred from homology"/>
<dbReference type="EMBL" id="HG675748">
    <property type="protein sequence ID" value="CDJ43040.1"/>
    <property type="molecule type" value="Genomic_DNA"/>
</dbReference>
<dbReference type="PANTHER" id="PTHR12356">
    <property type="entry name" value="NUCLEAR MOVEMENT PROTEIN NUDC"/>
    <property type="match status" value="1"/>
</dbReference>
<dbReference type="InterPro" id="IPR008978">
    <property type="entry name" value="HSP20-like_chaperone"/>
</dbReference>
<name>U6L5I1_EIMTE</name>
<dbReference type="RefSeq" id="XP_013233790.1">
    <property type="nucleotide sequence ID" value="XM_013378336.1"/>
</dbReference>
<evidence type="ECO:0000256" key="6">
    <source>
        <dbReference type="ARBA" id="ARBA00030427"/>
    </source>
</evidence>
<dbReference type="InterPro" id="IPR007052">
    <property type="entry name" value="CS_dom"/>
</dbReference>
<dbReference type="InterPro" id="IPR037898">
    <property type="entry name" value="NudC_fam"/>
</dbReference>
<dbReference type="AlphaFoldDB" id="U6L5I1"/>
<feature type="region of interest" description="Disordered" evidence="7">
    <location>
        <begin position="71"/>
        <end position="174"/>
    </location>
</feature>
<evidence type="ECO:0000256" key="5">
    <source>
        <dbReference type="ARBA" id="ARBA00022553"/>
    </source>
</evidence>
<reference evidence="9" key="2">
    <citation type="submission" date="2013-10" db="EMBL/GenBank/DDBJ databases">
        <authorList>
            <person name="Aslett M."/>
        </authorList>
    </citation>
    <scope>NUCLEOTIDE SEQUENCE [LARGE SCALE GENOMIC DNA]</scope>
    <source>
        <strain evidence="9">Houghton</strain>
    </source>
</reference>
<evidence type="ECO:0000256" key="7">
    <source>
        <dbReference type="SAM" id="MobiDB-lite"/>
    </source>
</evidence>
<dbReference type="Pfam" id="PF04969">
    <property type="entry name" value="CS"/>
    <property type="match status" value="1"/>
</dbReference>
<keyword evidence="10" id="KW-1185">Reference proteome</keyword>
<dbReference type="VEuPathDB" id="ToxoDB:ETH_00031695"/>
<evidence type="ECO:0000259" key="8">
    <source>
        <dbReference type="PROSITE" id="PS51203"/>
    </source>
</evidence>
<sequence length="338" mass="38654">MGTQRETSMDTRFDGLFATVAEQAGGIEPLFDYFFGFLCRKTDFFTVGRAACKEMLDKSFQKWTEKAMEKTERERLQREKKQLHQRQQEEQRKQEQQRKQPVDLENRPKIEELTEDEEALYSQPADKGAEKSSQQKSSPAKTDQNAQQEEPAGSDDEQSARRPEGNGGTTDKYRWTQTLESVDVYVPVGTGVRAAQCSVKVTGSRLTVGLKGQPPILDGEFSQKVHADDCMWTLEDQNTVHLSLEKVDRMRWWSCVLKGDPEIDTKTIVPENSKLSDLDPETRATVEKMMYDQQQKQRGLPTSDQQRQAEMLEKFKQSHPELDFSNAKINWGNSGWGG</sequence>
<feature type="compositionally biased region" description="Polar residues" evidence="7">
    <location>
        <begin position="131"/>
        <end position="148"/>
    </location>
</feature>
<organism evidence="9 10">
    <name type="scientific">Eimeria tenella</name>
    <name type="common">Coccidian parasite</name>
    <dbReference type="NCBI Taxonomy" id="5802"/>
    <lineage>
        <taxon>Eukaryota</taxon>
        <taxon>Sar</taxon>
        <taxon>Alveolata</taxon>
        <taxon>Apicomplexa</taxon>
        <taxon>Conoidasida</taxon>
        <taxon>Coccidia</taxon>
        <taxon>Eucoccidiorida</taxon>
        <taxon>Eimeriorina</taxon>
        <taxon>Eimeriidae</taxon>
        <taxon>Eimeria</taxon>
    </lineage>
</organism>
<gene>
    <name evidence="9" type="ORF">ETH_00031695</name>
</gene>
<evidence type="ECO:0000256" key="3">
    <source>
        <dbReference type="ARBA" id="ARBA00017641"/>
    </source>
</evidence>
<dbReference type="FunFam" id="2.60.40.790:FF:000001">
    <property type="entry name" value="Nuclear migration protein nudC"/>
    <property type="match status" value="1"/>
</dbReference>
<dbReference type="OMA" id="NQMEWWS"/>